<evidence type="ECO:0000313" key="3">
    <source>
        <dbReference type="Proteomes" id="UP000000787"/>
    </source>
</evidence>
<dbReference type="AlphaFoldDB" id="A9AXK2"/>
<dbReference type="Pfam" id="PF00753">
    <property type="entry name" value="Lactamase_B"/>
    <property type="match status" value="1"/>
</dbReference>
<dbReference type="InterPro" id="IPR050855">
    <property type="entry name" value="NDM-1-like"/>
</dbReference>
<dbReference type="PANTHER" id="PTHR42951:SF22">
    <property type="entry name" value="METALLO BETA-LACTAMASE SUPERFAMILY LIPOPROTEIN"/>
    <property type="match status" value="1"/>
</dbReference>
<dbReference type="Gene3D" id="3.60.15.10">
    <property type="entry name" value="Ribonuclease Z/Hydroxyacylglutathione hydrolase-like"/>
    <property type="match status" value="1"/>
</dbReference>
<dbReference type="InterPro" id="IPR036866">
    <property type="entry name" value="RibonucZ/Hydroxyglut_hydro"/>
</dbReference>
<reference evidence="2 3" key="1">
    <citation type="journal article" date="2011" name="Stand. Genomic Sci.">
        <title>Complete genome sequence of the filamentous gliding predatory bacterium Herpetosiphon aurantiacus type strain (114-95(T)).</title>
        <authorList>
            <person name="Kiss H."/>
            <person name="Nett M."/>
            <person name="Domin N."/>
            <person name="Martin K."/>
            <person name="Maresca J.A."/>
            <person name="Copeland A."/>
            <person name="Lapidus A."/>
            <person name="Lucas S."/>
            <person name="Berry K.W."/>
            <person name="Glavina Del Rio T."/>
            <person name="Dalin E."/>
            <person name="Tice H."/>
            <person name="Pitluck S."/>
            <person name="Richardson P."/>
            <person name="Bruce D."/>
            <person name="Goodwin L."/>
            <person name="Han C."/>
            <person name="Detter J.C."/>
            <person name="Schmutz J."/>
            <person name="Brettin T."/>
            <person name="Land M."/>
            <person name="Hauser L."/>
            <person name="Kyrpides N.C."/>
            <person name="Ivanova N."/>
            <person name="Goker M."/>
            <person name="Woyke T."/>
            <person name="Klenk H.P."/>
            <person name="Bryant D.A."/>
        </authorList>
    </citation>
    <scope>NUCLEOTIDE SEQUENCE [LARGE SCALE GENOMIC DNA]</scope>
    <source>
        <strain evidence="3">ATCC 23779 / DSM 785 / 114-95</strain>
    </source>
</reference>
<dbReference type="STRING" id="316274.Haur_0768"/>
<dbReference type="SUPFAM" id="SSF56281">
    <property type="entry name" value="Metallo-hydrolase/oxidoreductase"/>
    <property type="match status" value="1"/>
</dbReference>
<dbReference type="HOGENOM" id="CLU_061385_1_0_0"/>
<dbReference type="BioCyc" id="HAUR316274:GHYA-780-MONOMER"/>
<keyword evidence="3" id="KW-1185">Reference proteome</keyword>
<dbReference type="CDD" id="cd07726">
    <property type="entry name" value="ST1585-like_MBL-fold"/>
    <property type="match status" value="1"/>
</dbReference>
<proteinExistence type="predicted"/>
<dbReference type="InterPro" id="IPR037482">
    <property type="entry name" value="ST1585_MBL-fold"/>
</dbReference>
<accession>A9AXK2</accession>
<dbReference type="eggNOG" id="COG0491">
    <property type="taxonomic scope" value="Bacteria"/>
</dbReference>
<dbReference type="InterPro" id="IPR001279">
    <property type="entry name" value="Metallo-B-lactamas"/>
</dbReference>
<dbReference type="KEGG" id="hau:Haur_0768"/>
<protein>
    <submittedName>
        <fullName evidence="2">Beta-lactamase domain protein</fullName>
    </submittedName>
</protein>
<dbReference type="SMART" id="SM00849">
    <property type="entry name" value="Lactamase_B"/>
    <property type="match status" value="1"/>
</dbReference>
<dbReference type="InParanoid" id="A9AXK2"/>
<sequence>MMQVPLTQLSDHIAMIDNGLLTTDGFGATYVIQGDQVALIETGTSLTAEATLAGLQQLGIAPEAVEHILLTHVHMDHSGGAGILAQHLPNAKVYLHSMTAEHLIEPSRLMRSVERAVGQMWHVYGTMLPIAAERMLAAEHLKLNLGKGIVLQAVPTPGHSPDHLAFWEAHSGTMWAGDSIGILMSTFNLNMPVTPPPAFNLADQLQAFQTLAQYPIRQLLPSHFGPTVAAPALAIEEMHQRLVKIVRDVRDHLHLTELPVEAIVERALPTNEPVSPALNLVLWGNLSMSVRGLKLFFERNPQAVELI</sequence>
<gene>
    <name evidence="2" type="ordered locus">Haur_0768</name>
</gene>
<dbReference type="PANTHER" id="PTHR42951">
    <property type="entry name" value="METALLO-BETA-LACTAMASE DOMAIN-CONTAINING"/>
    <property type="match status" value="1"/>
</dbReference>
<dbReference type="FunCoup" id="A9AXK2">
    <property type="interactions" value="3"/>
</dbReference>
<evidence type="ECO:0000259" key="1">
    <source>
        <dbReference type="SMART" id="SM00849"/>
    </source>
</evidence>
<dbReference type="EMBL" id="CP000875">
    <property type="protein sequence ID" value="ABX03416.1"/>
    <property type="molecule type" value="Genomic_DNA"/>
</dbReference>
<dbReference type="Proteomes" id="UP000000787">
    <property type="component" value="Chromosome"/>
</dbReference>
<evidence type="ECO:0000313" key="2">
    <source>
        <dbReference type="EMBL" id="ABX03416.1"/>
    </source>
</evidence>
<name>A9AXK2_HERA2</name>
<organism evidence="2 3">
    <name type="scientific">Herpetosiphon aurantiacus (strain ATCC 23779 / DSM 785 / 114-95)</name>
    <dbReference type="NCBI Taxonomy" id="316274"/>
    <lineage>
        <taxon>Bacteria</taxon>
        <taxon>Bacillati</taxon>
        <taxon>Chloroflexota</taxon>
        <taxon>Chloroflexia</taxon>
        <taxon>Herpetosiphonales</taxon>
        <taxon>Herpetosiphonaceae</taxon>
        <taxon>Herpetosiphon</taxon>
    </lineage>
</organism>
<feature type="domain" description="Metallo-beta-lactamase" evidence="1">
    <location>
        <begin position="26"/>
        <end position="223"/>
    </location>
</feature>